<dbReference type="InterPro" id="IPR054289">
    <property type="entry name" value="DUF7025"/>
</dbReference>
<dbReference type="Pfam" id="PF00004">
    <property type="entry name" value="AAA"/>
    <property type="match status" value="1"/>
</dbReference>
<dbReference type="PANTHER" id="PTHR46411:SF3">
    <property type="entry name" value="AAA+ ATPASE DOMAIN-CONTAINING PROTEIN"/>
    <property type="match status" value="1"/>
</dbReference>
<organism evidence="3 4">
    <name type="scientific">Immersiella caudata</name>
    <dbReference type="NCBI Taxonomy" id="314043"/>
    <lineage>
        <taxon>Eukaryota</taxon>
        <taxon>Fungi</taxon>
        <taxon>Dikarya</taxon>
        <taxon>Ascomycota</taxon>
        <taxon>Pezizomycotina</taxon>
        <taxon>Sordariomycetes</taxon>
        <taxon>Sordariomycetidae</taxon>
        <taxon>Sordariales</taxon>
        <taxon>Lasiosphaeriaceae</taxon>
        <taxon>Immersiella</taxon>
    </lineage>
</organism>
<gene>
    <name evidence="3" type="ORF">B0T14DRAFT_436986</name>
</gene>
<dbReference type="SUPFAM" id="SSF52540">
    <property type="entry name" value="P-loop containing nucleoside triphosphate hydrolases"/>
    <property type="match status" value="1"/>
</dbReference>
<dbReference type="Proteomes" id="UP001175000">
    <property type="component" value="Unassembled WGS sequence"/>
</dbReference>
<dbReference type="InterPro" id="IPR056599">
    <property type="entry name" value="AAA_lid_fung"/>
</dbReference>
<dbReference type="GO" id="GO:0016887">
    <property type="term" value="F:ATP hydrolysis activity"/>
    <property type="evidence" value="ECO:0007669"/>
    <property type="project" value="InterPro"/>
</dbReference>
<keyword evidence="4" id="KW-1185">Reference proteome</keyword>
<feature type="domain" description="AAA+ ATPase" evidence="2">
    <location>
        <begin position="592"/>
        <end position="722"/>
    </location>
</feature>
<dbReference type="Pfam" id="PF23232">
    <property type="entry name" value="AAA_lid_13"/>
    <property type="match status" value="1"/>
</dbReference>
<dbReference type="GO" id="GO:0005524">
    <property type="term" value="F:ATP binding"/>
    <property type="evidence" value="ECO:0007669"/>
    <property type="project" value="InterPro"/>
</dbReference>
<feature type="compositionally biased region" description="Acidic residues" evidence="1">
    <location>
        <begin position="171"/>
        <end position="199"/>
    </location>
</feature>
<evidence type="ECO:0000256" key="1">
    <source>
        <dbReference type="SAM" id="MobiDB-lite"/>
    </source>
</evidence>
<reference evidence="3" key="1">
    <citation type="submission" date="2023-06" db="EMBL/GenBank/DDBJ databases">
        <title>Genome-scale phylogeny and comparative genomics of the fungal order Sordariales.</title>
        <authorList>
            <consortium name="Lawrence Berkeley National Laboratory"/>
            <person name="Hensen N."/>
            <person name="Bonometti L."/>
            <person name="Westerberg I."/>
            <person name="Brannstrom I.O."/>
            <person name="Guillou S."/>
            <person name="Cros-Aarteil S."/>
            <person name="Calhoun S."/>
            <person name="Haridas S."/>
            <person name="Kuo A."/>
            <person name="Mondo S."/>
            <person name="Pangilinan J."/>
            <person name="Riley R."/>
            <person name="Labutti K."/>
            <person name="Andreopoulos B."/>
            <person name="Lipzen A."/>
            <person name="Chen C."/>
            <person name="Yanf M."/>
            <person name="Daum C."/>
            <person name="Ng V."/>
            <person name="Clum A."/>
            <person name="Steindorff A."/>
            <person name="Ohm R."/>
            <person name="Martin F."/>
            <person name="Silar P."/>
            <person name="Natvig D."/>
            <person name="Lalanne C."/>
            <person name="Gautier V."/>
            <person name="Ament-Velasquez S.L."/>
            <person name="Kruys A."/>
            <person name="Hutchinson M.I."/>
            <person name="Powell A.J."/>
            <person name="Barry K."/>
            <person name="Miller A.N."/>
            <person name="Grigoriev I.V."/>
            <person name="Debuchy R."/>
            <person name="Gladieux P."/>
            <person name="Thoren M.H."/>
            <person name="Johannesson H."/>
        </authorList>
    </citation>
    <scope>NUCLEOTIDE SEQUENCE</scope>
    <source>
        <strain evidence="3">CBS 606.72</strain>
    </source>
</reference>
<dbReference type="Pfam" id="PF22942">
    <property type="entry name" value="DUF7025"/>
    <property type="match status" value="1"/>
</dbReference>
<feature type="region of interest" description="Disordered" evidence="1">
    <location>
        <begin position="155"/>
        <end position="199"/>
    </location>
</feature>
<dbReference type="EMBL" id="JAULSU010000006">
    <property type="protein sequence ID" value="KAK0613961.1"/>
    <property type="molecule type" value="Genomic_DNA"/>
</dbReference>
<sequence>MYLNPQKTIPLVRECNFAEFKNRFKKKEGRYAVDVFVSGLLMHQEMQEEYKLRDRLFQQRTPVPSGKIVNAGDKALASVVKVANATSDLISQAQQDEKWPRRIRIQSPALLRILAKVNRETWSDRPRTYYRPFNSLIHHHARVKEALEELENKWGGDLPQKQDGATNQDAPNDEEDGQTSEEESEGSVDDEENEEDYDSVADCPKALECLRAYVKYVDHKIMPSYLRFEEADVNSKARVRFSDLWFLFRTGELVYRQVEGELPDRRDFRTGKHIWKTHKVISVPEKIAMSATDDTEIKDSAVGNDDSAFTLECFYIDYTGEEFCVVTKTFEIEQFTGEMPITALPIYPMRFCQDHKGRLRHAEETGRSLIDFIKTKHCSYNGWTLTHDPCGDPTTDVNGVQQHQPEHINSEVMVDFGEAFQACPAWRPPRNILRAEADEGLTLPDDFRIRWWSGADRARLIGETTELLPVNSGVASRQYNKFIKENAFLKAVTENARRGKPTKQDQLTGDCVPLLTGRVFAYVFQERKFAQLSVAKLRQSPKTGLALDSLKIPPAIKQAIQGSIQGHLIKKAAERNMDHTWVSLDLIRGKGTGLFILLHGVPGVGKTATAEAIAEANGKPLFSITVGDLGMTPEKLETSLREIFRLASVWNCILLLDEVDTFFSQRSKADTATTKNALVSVFLRVLDYYDGILFLTTNRAGVLDEAFKSRIHYKIYYPELSLEQSLDIWKLNIQRVHQIEQEMSKTEGRPPLTIDEADLLDFAKYHFKQGSARWNGRQIRNAFQVALSLAYYEYRGSLGGSGGEVNVPTLSVKHFETMHAITTSFDQYRNTVRDATDSELALISETRNDGYQDRLTQHWQKEYKEL</sequence>
<dbReference type="InterPro" id="IPR027417">
    <property type="entry name" value="P-loop_NTPase"/>
</dbReference>
<dbReference type="InterPro" id="IPR003959">
    <property type="entry name" value="ATPase_AAA_core"/>
</dbReference>
<evidence type="ECO:0000259" key="2">
    <source>
        <dbReference type="SMART" id="SM00382"/>
    </source>
</evidence>
<dbReference type="AlphaFoldDB" id="A0AA39WEJ5"/>
<evidence type="ECO:0000313" key="3">
    <source>
        <dbReference type="EMBL" id="KAK0613961.1"/>
    </source>
</evidence>
<dbReference type="PANTHER" id="PTHR46411">
    <property type="entry name" value="FAMILY ATPASE, PUTATIVE-RELATED"/>
    <property type="match status" value="1"/>
</dbReference>
<comment type="caution">
    <text evidence="3">The sequence shown here is derived from an EMBL/GenBank/DDBJ whole genome shotgun (WGS) entry which is preliminary data.</text>
</comment>
<feature type="non-terminal residue" evidence="3">
    <location>
        <position position="1"/>
    </location>
</feature>
<dbReference type="InterPro" id="IPR003593">
    <property type="entry name" value="AAA+_ATPase"/>
</dbReference>
<protein>
    <recommendedName>
        <fullName evidence="2">AAA+ ATPase domain-containing protein</fullName>
    </recommendedName>
</protein>
<dbReference type="SMART" id="SM00382">
    <property type="entry name" value="AAA"/>
    <property type="match status" value="1"/>
</dbReference>
<proteinExistence type="predicted"/>
<evidence type="ECO:0000313" key="4">
    <source>
        <dbReference type="Proteomes" id="UP001175000"/>
    </source>
</evidence>
<dbReference type="Gene3D" id="3.40.50.300">
    <property type="entry name" value="P-loop containing nucleotide triphosphate hydrolases"/>
    <property type="match status" value="1"/>
</dbReference>
<accession>A0AA39WEJ5</accession>
<name>A0AA39WEJ5_9PEZI</name>